<protein>
    <submittedName>
        <fullName evidence="2">Uncharacterized protein</fullName>
    </submittedName>
</protein>
<proteinExistence type="predicted"/>
<accession>S2E2D3</accession>
<gene>
    <name evidence="2" type="ORF">BG20_I1563</name>
</gene>
<dbReference type="Proteomes" id="UP000014065">
    <property type="component" value="Unassembled WGS sequence"/>
</dbReference>
<dbReference type="EMBL" id="AHJG01000231">
    <property type="protein sequence ID" value="EPA05013.1"/>
    <property type="molecule type" value="Genomic_DNA"/>
</dbReference>
<organism evidence="2 3">
    <name type="scientific">Candidatus Nitrosarchaeum limnium BG20</name>
    <dbReference type="NCBI Taxonomy" id="859192"/>
    <lineage>
        <taxon>Archaea</taxon>
        <taxon>Nitrososphaerota</taxon>
        <taxon>Nitrososphaeria</taxon>
        <taxon>Nitrosopumilales</taxon>
        <taxon>Nitrosopumilaceae</taxon>
        <taxon>Nitrosarchaeum</taxon>
    </lineage>
</organism>
<evidence type="ECO:0000313" key="3">
    <source>
        <dbReference type="Proteomes" id="UP000014065"/>
    </source>
</evidence>
<evidence type="ECO:0000313" key="2">
    <source>
        <dbReference type="EMBL" id="EPA05013.1"/>
    </source>
</evidence>
<keyword evidence="3" id="KW-1185">Reference proteome</keyword>
<evidence type="ECO:0000256" key="1">
    <source>
        <dbReference type="SAM" id="Phobius"/>
    </source>
</evidence>
<dbReference type="AlphaFoldDB" id="S2E2D3"/>
<keyword evidence="1" id="KW-1133">Transmembrane helix</keyword>
<keyword evidence="1" id="KW-0472">Membrane</keyword>
<comment type="caution">
    <text evidence="2">The sequence shown here is derived from an EMBL/GenBank/DDBJ whole genome shotgun (WGS) entry which is preliminary data.</text>
</comment>
<name>S2E2D3_9ARCH</name>
<reference evidence="2 3" key="1">
    <citation type="journal article" date="2012" name="J. Bacteriol.">
        <title>Genome Sequence of "Candidatus Nitrosoarchaeum limnia" BG20, a Low-Salinity Ammonia-Oxidizing Archaeon from the San Francisco Bay Estuary.</title>
        <authorList>
            <person name="Mosier A.C."/>
            <person name="Allen E.E."/>
            <person name="Kim M."/>
            <person name="Ferriera S."/>
            <person name="Francis C.A."/>
        </authorList>
    </citation>
    <scope>NUCLEOTIDE SEQUENCE [LARGE SCALE GENOMIC DNA]</scope>
    <source>
        <strain evidence="2 3">BG20</strain>
    </source>
</reference>
<keyword evidence="1" id="KW-0812">Transmembrane</keyword>
<sequence length="39" mass="4316">MNQEKQYKEPMSGKKLFVIIGAVMIGTVVAGLVLFTNFL</sequence>
<feature type="transmembrane region" description="Helical" evidence="1">
    <location>
        <begin position="16"/>
        <end position="38"/>
    </location>
</feature>